<evidence type="ECO:0000256" key="1">
    <source>
        <dbReference type="SAM" id="SignalP"/>
    </source>
</evidence>
<name>A0AA41ZHK9_9GAMM</name>
<dbReference type="InterPro" id="IPR018637">
    <property type="entry name" value="DUF2059"/>
</dbReference>
<feature type="chain" id="PRO_5041398179" evidence="1">
    <location>
        <begin position="21"/>
        <end position="157"/>
    </location>
</feature>
<protein>
    <submittedName>
        <fullName evidence="3">DUF2059 domain-containing protein</fullName>
    </submittedName>
</protein>
<feature type="signal peptide" evidence="1">
    <location>
        <begin position="1"/>
        <end position="20"/>
    </location>
</feature>
<comment type="caution">
    <text evidence="3">The sequence shown here is derived from an EMBL/GenBank/DDBJ whole genome shotgun (WGS) entry which is preliminary data.</text>
</comment>
<dbReference type="Proteomes" id="UP001165678">
    <property type="component" value="Unassembled WGS sequence"/>
</dbReference>
<reference evidence="3" key="1">
    <citation type="submission" date="2022-11" db="EMBL/GenBank/DDBJ databases">
        <title>Larsenimonas rhizosphaerae sp. nov., isolated from a tidal mudflat.</title>
        <authorList>
            <person name="Lee S.D."/>
            <person name="Kim I.S."/>
        </authorList>
    </citation>
    <scope>NUCLEOTIDE SEQUENCE</scope>
    <source>
        <strain evidence="3">GH2-1</strain>
    </source>
</reference>
<evidence type="ECO:0000313" key="3">
    <source>
        <dbReference type="EMBL" id="MCX2524907.1"/>
    </source>
</evidence>
<sequence length="157" mass="17463">MLKPSLCLAALLCFSPLSMADAPSEEASQAAYTLMEQTDMKGIFDQAMQDSLEQQLAVNPALVPYKDVMEQFFNDYVSFESIKPRLAALYASRFSADELNTLTDFYSTDTGKKAMELMPELMQEGAGIGQTQVMAHQDELQRMLLERKAELSASAQQ</sequence>
<dbReference type="EMBL" id="JAPIVE010000003">
    <property type="protein sequence ID" value="MCX2524907.1"/>
    <property type="molecule type" value="Genomic_DNA"/>
</dbReference>
<gene>
    <name evidence="3" type="ORF">OQ287_11705</name>
</gene>
<evidence type="ECO:0000313" key="4">
    <source>
        <dbReference type="Proteomes" id="UP001165678"/>
    </source>
</evidence>
<evidence type="ECO:0000259" key="2">
    <source>
        <dbReference type="Pfam" id="PF09832"/>
    </source>
</evidence>
<keyword evidence="4" id="KW-1185">Reference proteome</keyword>
<dbReference type="AlphaFoldDB" id="A0AA41ZHK9"/>
<organism evidence="3 4">
    <name type="scientific">Larsenimonas rhizosphaerae</name>
    <dbReference type="NCBI Taxonomy" id="2944682"/>
    <lineage>
        <taxon>Bacteria</taxon>
        <taxon>Pseudomonadati</taxon>
        <taxon>Pseudomonadota</taxon>
        <taxon>Gammaproteobacteria</taxon>
        <taxon>Oceanospirillales</taxon>
        <taxon>Halomonadaceae</taxon>
        <taxon>Larsenimonas</taxon>
    </lineage>
</organism>
<dbReference type="RefSeq" id="WP_265896550.1">
    <property type="nucleotide sequence ID" value="NZ_JAPIVE010000003.1"/>
</dbReference>
<keyword evidence="1" id="KW-0732">Signal</keyword>
<accession>A0AA41ZHK9</accession>
<proteinExistence type="predicted"/>
<feature type="domain" description="DUF2059" evidence="2">
    <location>
        <begin position="81"/>
        <end position="138"/>
    </location>
</feature>
<dbReference type="Pfam" id="PF09832">
    <property type="entry name" value="DUF2059"/>
    <property type="match status" value="1"/>
</dbReference>